<dbReference type="RefSeq" id="WP_183969009.1">
    <property type="nucleotide sequence ID" value="NZ_BAABEW010000024.1"/>
</dbReference>
<keyword evidence="7 9" id="KW-1133">Transmembrane helix</keyword>
<dbReference type="EMBL" id="JACHGB010000005">
    <property type="protein sequence ID" value="MBB5272957.1"/>
    <property type="molecule type" value="Genomic_DNA"/>
</dbReference>
<name>A0A7W8HIY3_9BURK</name>
<keyword evidence="8 9" id="KW-0472">Membrane</keyword>
<feature type="domain" description="Multidrug export protein EmrA/FarA alpha-helical hairpin" evidence="10">
    <location>
        <begin position="94"/>
        <end position="228"/>
    </location>
</feature>
<feature type="domain" description="p-hydroxybenzoic acid efflux pump subunit AaeA-like beta-barrel" evidence="11">
    <location>
        <begin position="265"/>
        <end position="343"/>
    </location>
</feature>
<dbReference type="Gene3D" id="1.10.287.470">
    <property type="entry name" value="Helix hairpin bin"/>
    <property type="match status" value="1"/>
</dbReference>
<dbReference type="FunFam" id="2.40.30.170:FF:000003">
    <property type="entry name" value="Multidrug resistance protein A"/>
    <property type="match status" value="1"/>
</dbReference>
<dbReference type="GO" id="GO:0046677">
    <property type="term" value="P:response to antibiotic"/>
    <property type="evidence" value="ECO:0007669"/>
    <property type="project" value="UniProtKB-ARBA"/>
</dbReference>
<evidence type="ECO:0000256" key="1">
    <source>
        <dbReference type="ARBA" id="ARBA00004377"/>
    </source>
</evidence>
<comment type="caution">
    <text evidence="12">The sequence shown here is derived from an EMBL/GenBank/DDBJ whole genome shotgun (WGS) entry which is preliminary data.</text>
</comment>
<dbReference type="InterPro" id="IPR050739">
    <property type="entry name" value="MFP"/>
</dbReference>
<dbReference type="SUPFAM" id="SSF111369">
    <property type="entry name" value="HlyD-like secretion proteins"/>
    <property type="match status" value="2"/>
</dbReference>
<evidence type="ECO:0000256" key="7">
    <source>
        <dbReference type="ARBA" id="ARBA00022989"/>
    </source>
</evidence>
<evidence type="ECO:0000256" key="3">
    <source>
        <dbReference type="ARBA" id="ARBA00022448"/>
    </source>
</evidence>
<dbReference type="Gene3D" id="2.40.50.100">
    <property type="match status" value="1"/>
</dbReference>
<evidence type="ECO:0000256" key="8">
    <source>
        <dbReference type="ARBA" id="ARBA00023136"/>
    </source>
</evidence>
<dbReference type="GO" id="GO:1990961">
    <property type="term" value="P:xenobiotic detoxification by transmembrane export across the plasma membrane"/>
    <property type="evidence" value="ECO:0007669"/>
    <property type="project" value="UniProtKB-ARBA"/>
</dbReference>
<dbReference type="GO" id="GO:0005886">
    <property type="term" value="C:plasma membrane"/>
    <property type="evidence" value="ECO:0007669"/>
    <property type="project" value="UniProtKB-SubCell"/>
</dbReference>
<organism evidence="12 13">
    <name type="scientific">Quisquiliibacterium transsilvanicum</name>
    <dbReference type="NCBI Taxonomy" id="1549638"/>
    <lineage>
        <taxon>Bacteria</taxon>
        <taxon>Pseudomonadati</taxon>
        <taxon>Pseudomonadota</taxon>
        <taxon>Betaproteobacteria</taxon>
        <taxon>Burkholderiales</taxon>
        <taxon>Burkholderiaceae</taxon>
        <taxon>Quisquiliibacterium</taxon>
    </lineage>
</organism>
<dbReference type="InterPro" id="IPR058633">
    <property type="entry name" value="EmrA/FarA_HH"/>
</dbReference>
<protein>
    <submittedName>
        <fullName evidence="12">Membrane fusion protein (Multidrug efflux system)</fullName>
    </submittedName>
</protein>
<gene>
    <name evidence="12" type="ORF">HNQ70_002980</name>
</gene>
<evidence type="ECO:0000256" key="5">
    <source>
        <dbReference type="ARBA" id="ARBA00022519"/>
    </source>
</evidence>
<dbReference type="InterPro" id="IPR058634">
    <property type="entry name" value="AaeA-lik-b-barrel"/>
</dbReference>
<evidence type="ECO:0000256" key="2">
    <source>
        <dbReference type="ARBA" id="ARBA00009477"/>
    </source>
</evidence>
<dbReference type="Pfam" id="PF25963">
    <property type="entry name" value="Beta-barrel_AAEA"/>
    <property type="match status" value="1"/>
</dbReference>
<accession>A0A7W8HIY3</accession>
<reference evidence="12 13" key="1">
    <citation type="submission" date="2020-08" db="EMBL/GenBank/DDBJ databases">
        <title>Genomic Encyclopedia of Type Strains, Phase IV (KMG-IV): sequencing the most valuable type-strain genomes for metagenomic binning, comparative biology and taxonomic classification.</title>
        <authorList>
            <person name="Goeker M."/>
        </authorList>
    </citation>
    <scope>NUCLEOTIDE SEQUENCE [LARGE SCALE GENOMIC DNA]</scope>
    <source>
        <strain evidence="12 13">DSM 29781</strain>
    </source>
</reference>
<keyword evidence="5" id="KW-0997">Cell inner membrane</keyword>
<sequence>MNADTPQAEHLRRNSSRRRKGMLMLAAVVILGAIAYAAWWWIVGSRYMSTDNAYVQGNVVQVTPQSAGSVIAIHADETEMVQAGQPLVSFDDADARVALARAEAQLAQTVREIRGTYANNATLRAGIAVREAELKRVRTDLARAEGDLARRAGLVASGAVRGEEVQHIRDAIATARAAVTAAEAGVLAAREQLAANLVMTESTTVEEHPSVRHAAAQVREAWLALARTTVASPVTGHVARRTVQIGQRIQAGAPMLSVVALDRVWVDANFKEPQLRDIRIGQPVTLTADVYGSKIVYEGRVHGLAAGTGATFALLPAQNATGNWIKVVQRVPVRIALDPKQLGEHPLRMGLSMHAKVDIGDRSGTALAAAPRSEPLASTPVFDDAAKGADERIARIVAENLGRAPR</sequence>
<feature type="transmembrane region" description="Helical" evidence="9">
    <location>
        <begin position="21"/>
        <end position="42"/>
    </location>
</feature>
<proteinExistence type="inferred from homology"/>
<dbReference type="PANTHER" id="PTHR30386:SF19">
    <property type="entry name" value="MULTIDRUG EXPORT PROTEIN EMRA-RELATED"/>
    <property type="match status" value="1"/>
</dbReference>
<evidence type="ECO:0000256" key="9">
    <source>
        <dbReference type="SAM" id="Phobius"/>
    </source>
</evidence>
<keyword evidence="4" id="KW-1003">Cell membrane</keyword>
<keyword evidence="13" id="KW-1185">Reference proteome</keyword>
<comment type="subcellular location">
    <subcellularLocation>
        <location evidence="1">Cell inner membrane</location>
        <topology evidence="1">Single-pass membrane protein</topology>
    </subcellularLocation>
</comment>
<dbReference type="GO" id="GO:0015721">
    <property type="term" value="P:bile acid and bile salt transport"/>
    <property type="evidence" value="ECO:0007669"/>
    <property type="project" value="UniProtKB-ARBA"/>
</dbReference>
<dbReference type="PANTHER" id="PTHR30386">
    <property type="entry name" value="MEMBRANE FUSION SUBUNIT OF EMRAB-TOLC MULTIDRUG EFFLUX PUMP"/>
    <property type="match status" value="1"/>
</dbReference>
<dbReference type="AlphaFoldDB" id="A0A7W8HIY3"/>
<dbReference type="Proteomes" id="UP000532440">
    <property type="component" value="Unassembled WGS sequence"/>
</dbReference>
<evidence type="ECO:0000313" key="13">
    <source>
        <dbReference type="Proteomes" id="UP000532440"/>
    </source>
</evidence>
<comment type="similarity">
    <text evidence="2">Belongs to the membrane fusion protein (MFP) (TC 8.A.1) family.</text>
</comment>
<evidence type="ECO:0000259" key="11">
    <source>
        <dbReference type="Pfam" id="PF25963"/>
    </source>
</evidence>
<keyword evidence="6 9" id="KW-0812">Transmembrane</keyword>
<evidence type="ECO:0000259" key="10">
    <source>
        <dbReference type="Pfam" id="PF25885"/>
    </source>
</evidence>
<dbReference type="Gene3D" id="2.40.30.170">
    <property type="match status" value="1"/>
</dbReference>
<evidence type="ECO:0000256" key="6">
    <source>
        <dbReference type="ARBA" id="ARBA00022692"/>
    </source>
</evidence>
<keyword evidence="3" id="KW-0813">Transport</keyword>
<evidence type="ECO:0000313" key="12">
    <source>
        <dbReference type="EMBL" id="MBB5272957.1"/>
    </source>
</evidence>
<evidence type="ECO:0000256" key="4">
    <source>
        <dbReference type="ARBA" id="ARBA00022475"/>
    </source>
</evidence>
<dbReference type="Pfam" id="PF25885">
    <property type="entry name" value="HH_EMRA"/>
    <property type="match status" value="1"/>
</dbReference>